<dbReference type="GO" id="GO:0016887">
    <property type="term" value="F:ATP hydrolysis activity"/>
    <property type="evidence" value="ECO:0007669"/>
    <property type="project" value="InterPro"/>
</dbReference>
<organism evidence="5">
    <name type="scientific">marine metagenome</name>
    <dbReference type="NCBI Taxonomy" id="408172"/>
    <lineage>
        <taxon>unclassified sequences</taxon>
        <taxon>metagenomes</taxon>
        <taxon>ecological metagenomes</taxon>
    </lineage>
</organism>
<sequence>MVLQWVNTRDDTMSAGMAQAAGTGRTKDLISTVSQISHSLMGEVAKVIIGKEENLLRVTVGILSNGNMLLEDFPGLAKTLLANTFAKALGCKFKRVQFTPDLLPSDIMGTYMYDQQSSEFKLRPGPLFTNLLLGDEINRAPPKTQAALLEAMEEKQVTIEGITHKLPAPFVTMATQNPIEQEGTYPLPEAQMDRFLMKMSMGYPDRAEEKAILARRKLRGKDSHDVEQITSPKKVVAMQKALETVHVDPAILSYIVEVVQRSREDHRVITGASPRASQSLFKTGRASAAIDGRDYVIPDDIKRVALQVCSHRVLLKPEAKIRGITGMHIMRKILSEVPVPVIQ</sequence>
<dbReference type="InterPro" id="IPR011703">
    <property type="entry name" value="ATPase_AAA-3"/>
</dbReference>
<dbReference type="PANTHER" id="PTHR42759">
    <property type="entry name" value="MOXR FAMILY PROTEIN"/>
    <property type="match status" value="1"/>
</dbReference>
<feature type="domain" description="ChlI/MoxR AAA lid" evidence="4">
    <location>
        <begin position="261"/>
        <end position="332"/>
    </location>
</feature>
<evidence type="ECO:0000313" key="5">
    <source>
        <dbReference type="EMBL" id="SVB89299.1"/>
    </source>
</evidence>
<gene>
    <name evidence="5" type="ORF">METZ01_LOCUS242153</name>
</gene>
<dbReference type="AlphaFoldDB" id="A0A382HQ03"/>
<feature type="domain" description="ATPase AAA-3" evidence="3">
    <location>
        <begin position="68"/>
        <end position="197"/>
    </location>
</feature>
<keyword evidence="1" id="KW-0547">Nucleotide-binding</keyword>
<dbReference type="SUPFAM" id="SSF52540">
    <property type="entry name" value="P-loop containing nucleoside triphosphate hydrolases"/>
    <property type="match status" value="1"/>
</dbReference>
<dbReference type="Gene3D" id="1.10.8.80">
    <property type="entry name" value="Magnesium chelatase subunit I, C-Terminal domain"/>
    <property type="match status" value="1"/>
</dbReference>
<accession>A0A382HQ03</accession>
<evidence type="ECO:0000259" key="4">
    <source>
        <dbReference type="Pfam" id="PF17863"/>
    </source>
</evidence>
<evidence type="ECO:0000259" key="3">
    <source>
        <dbReference type="Pfam" id="PF07726"/>
    </source>
</evidence>
<keyword evidence="2" id="KW-0067">ATP-binding</keyword>
<protein>
    <recommendedName>
        <fullName evidence="6">Magnesium chelatase</fullName>
    </recommendedName>
</protein>
<dbReference type="Gene3D" id="3.40.50.300">
    <property type="entry name" value="P-loop containing nucleotide triphosphate hydrolases"/>
    <property type="match status" value="1"/>
</dbReference>
<dbReference type="PIRSF" id="PIRSF002849">
    <property type="entry name" value="AAA_ATPase_chaperone_MoxR_prd"/>
    <property type="match status" value="1"/>
</dbReference>
<dbReference type="FunFam" id="3.40.50.300:FF:000640">
    <property type="entry name" value="MoxR family ATPase"/>
    <property type="match status" value="1"/>
</dbReference>
<proteinExistence type="predicted"/>
<evidence type="ECO:0008006" key="6">
    <source>
        <dbReference type="Google" id="ProtNLM"/>
    </source>
</evidence>
<evidence type="ECO:0000256" key="2">
    <source>
        <dbReference type="ARBA" id="ARBA00022840"/>
    </source>
</evidence>
<dbReference type="PANTHER" id="PTHR42759:SF5">
    <property type="entry name" value="METHANOL DEHYDROGENASE REGULATOR"/>
    <property type="match status" value="1"/>
</dbReference>
<dbReference type="InterPro" id="IPR041628">
    <property type="entry name" value="ChlI/MoxR_AAA_lid"/>
</dbReference>
<dbReference type="Pfam" id="PF07726">
    <property type="entry name" value="AAA_3"/>
    <property type="match status" value="1"/>
</dbReference>
<evidence type="ECO:0000256" key="1">
    <source>
        <dbReference type="ARBA" id="ARBA00022741"/>
    </source>
</evidence>
<dbReference type="GO" id="GO:0005524">
    <property type="term" value="F:ATP binding"/>
    <property type="evidence" value="ECO:0007669"/>
    <property type="project" value="UniProtKB-KW"/>
</dbReference>
<dbReference type="EMBL" id="UINC01062557">
    <property type="protein sequence ID" value="SVB89299.1"/>
    <property type="molecule type" value="Genomic_DNA"/>
</dbReference>
<name>A0A382HQ03_9ZZZZ</name>
<dbReference type="Pfam" id="PF17863">
    <property type="entry name" value="AAA_lid_2"/>
    <property type="match status" value="1"/>
</dbReference>
<reference evidence="5" key="1">
    <citation type="submission" date="2018-05" db="EMBL/GenBank/DDBJ databases">
        <authorList>
            <person name="Lanie J.A."/>
            <person name="Ng W.-L."/>
            <person name="Kazmierczak K.M."/>
            <person name="Andrzejewski T.M."/>
            <person name="Davidsen T.M."/>
            <person name="Wayne K.J."/>
            <person name="Tettelin H."/>
            <person name="Glass J.I."/>
            <person name="Rusch D."/>
            <person name="Podicherti R."/>
            <person name="Tsui H.-C.T."/>
            <person name="Winkler M.E."/>
        </authorList>
    </citation>
    <scope>NUCLEOTIDE SEQUENCE</scope>
</reference>
<dbReference type="InterPro" id="IPR027417">
    <property type="entry name" value="P-loop_NTPase"/>
</dbReference>
<dbReference type="InterPro" id="IPR050764">
    <property type="entry name" value="CbbQ/NirQ/NorQ/GpvN"/>
</dbReference>